<sequence>MATILNALNTRPGPGLHPRPVMGFVALLAALRRYRAGRLAQGRDAGGAAGFRSDPSMHGHRFLIPTGSVDAALVTPHAADTGQGEGAALSGVLAGLRALLAHARGGAFGGPTATGPRGTRVAWASPMVGRRAGGGVSAPRRMSSGLSRDISDNFFNRIANGPSDALPFVPVTPPSAGRLRDAMRSVGRDEAGLSVLRVPAAKLAGGGWTGGQNPWVALLGPQANAASPGPFGLGHGMAQWGAARWRADRASASATGGHGWRGREGRSGMMAARPGVFPSMAGVSVGQGAGSFDAGLAGGGASAGSHSAPRGLRAPGAAEAGGGGPRSLMAATAGEHAMPGTMGLVHTGLIHAGVADYLAQTELATERAAALPSGPRWDEPATHVNASVSVSTPGGVAQAVGEQVERQLHTLKMQARQSNFGIR</sequence>
<evidence type="ECO:0000313" key="2">
    <source>
        <dbReference type="EMBL" id="MBO1326047.1"/>
    </source>
</evidence>
<evidence type="ECO:0000256" key="1">
    <source>
        <dbReference type="SAM" id="MobiDB-lite"/>
    </source>
</evidence>
<proteinExistence type="predicted"/>
<organism evidence="2 3">
    <name type="scientific">Acetobacter garciniae</name>
    <dbReference type="NCBI Taxonomy" id="2817435"/>
    <lineage>
        <taxon>Bacteria</taxon>
        <taxon>Pseudomonadati</taxon>
        <taxon>Pseudomonadota</taxon>
        <taxon>Alphaproteobacteria</taxon>
        <taxon>Acetobacterales</taxon>
        <taxon>Acetobacteraceae</taxon>
        <taxon>Acetobacter</taxon>
    </lineage>
</organism>
<gene>
    <name evidence="2" type="ORF">J2D77_12885</name>
</gene>
<evidence type="ECO:0000313" key="3">
    <source>
        <dbReference type="Proteomes" id="UP000664073"/>
    </source>
</evidence>
<protein>
    <submittedName>
        <fullName evidence="2">Uncharacterized protein</fullName>
    </submittedName>
</protein>
<feature type="compositionally biased region" description="Low complexity" evidence="1">
    <location>
        <begin position="303"/>
        <end position="318"/>
    </location>
</feature>
<reference evidence="2" key="1">
    <citation type="submission" date="2021-03" db="EMBL/GenBank/DDBJ databases">
        <title>The complete genome sequence of Acetobacter sp. TBRC 12339.</title>
        <authorList>
            <person name="Charoenyingcharoen P."/>
            <person name="Yukphan P."/>
        </authorList>
    </citation>
    <scope>NUCLEOTIDE SEQUENCE</scope>
    <source>
        <strain evidence="2">TBRC 12339</strain>
    </source>
</reference>
<accession>A0A939HQF4</accession>
<keyword evidence="3" id="KW-1185">Reference proteome</keyword>
<dbReference type="Proteomes" id="UP000664073">
    <property type="component" value="Unassembled WGS sequence"/>
</dbReference>
<dbReference type="AlphaFoldDB" id="A0A939HQF4"/>
<name>A0A939HQF4_9PROT</name>
<feature type="region of interest" description="Disordered" evidence="1">
    <location>
        <begin position="298"/>
        <end position="330"/>
    </location>
</feature>
<dbReference type="EMBL" id="JAFVMH010000007">
    <property type="protein sequence ID" value="MBO1326047.1"/>
    <property type="molecule type" value="Genomic_DNA"/>
</dbReference>
<dbReference type="RefSeq" id="WP_207846736.1">
    <property type="nucleotide sequence ID" value="NZ_JAFVMH010000007.1"/>
</dbReference>
<comment type="caution">
    <text evidence="2">The sequence shown here is derived from an EMBL/GenBank/DDBJ whole genome shotgun (WGS) entry which is preliminary data.</text>
</comment>